<dbReference type="AlphaFoldDB" id="A0A1H9LA87"/>
<dbReference type="InterPro" id="IPR046357">
    <property type="entry name" value="PPIase_dom_sf"/>
</dbReference>
<sequence length="297" mass="32945">MKKYTLAVVTLLAATLLFNSCKKEYDSIQTVDEAAIQAYIKKNNLNMKRDDLGVYYQIIEAGTGALIKNTDSVLFTYQEKSITDPTIYYSTSVKANEGTYLGYIRTNKFNKSWFKALDSAYYGAKIRMLIPSHLAYGKNGYSAYNVPSNAIIDTYLNLSTYNKQWQWDDAKIQAFLTSKGLTATKDASRVYYITNTVGTGTDVIDENSTVVFKYTGRYTDGTVFDSSTDGTYSTTLAGLIAGWKKIVPKYTAGAKFRMIVPSDLAYGPNGLTDQAGNILILPNSVLDFDLEIVSVTN</sequence>
<evidence type="ECO:0000256" key="4">
    <source>
        <dbReference type="ARBA" id="ARBA00023235"/>
    </source>
</evidence>
<dbReference type="EMBL" id="FOGG01000004">
    <property type="protein sequence ID" value="SER07913.1"/>
    <property type="molecule type" value="Genomic_DNA"/>
</dbReference>
<dbReference type="RefSeq" id="WP_090881765.1">
    <property type="nucleotide sequence ID" value="NZ_FOGG01000004.1"/>
</dbReference>
<evidence type="ECO:0000256" key="3">
    <source>
        <dbReference type="ARBA" id="ARBA00023110"/>
    </source>
</evidence>
<dbReference type="PANTHER" id="PTHR43811">
    <property type="entry name" value="FKBP-TYPE PEPTIDYL-PROLYL CIS-TRANS ISOMERASE FKPA"/>
    <property type="match status" value="1"/>
</dbReference>
<dbReference type="OrthoDB" id="669809at2"/>
<protein>
    <recommendedName>
        <fullName evidence="6">Peptidyl-prolyl cis-trans isomerase</fullName>
        <ecNumber evidence="6">5.2.1.8</ecNumber>
    </recommendedName>
</protein>
<name>A0A1H9LA87_9SPHI</name>
<dbReference type="EC" id="5.2.1.8" evidence="6"/>
<keyword evidence="4 5" id="KW-0413">Isomerase</keyword>
<reference evidence="9" key="1">
    <citation type="submission" date="2016-10" db="EMBL/GenBank/DDBJ databases">
        <authorList>
            <person name="Varghese N."/>
            <person name="Submissions S."/>
        </authorList>
    </citation>
    <scope>NUCLEOTIDE SEQUENCE [LARGE SCALE GENOMIC DNA]</scope>
    <source>
        <strain evidence="9">DSM 18610</strain>
    </source>
</reference>
<dbReference type="PROSITE" id="PS50059">
    <property type="entry name" value="FKBP_PPIASE"/>
    <property type="match status" value="2"/>
</dbReference>
<evidence type="ECO:0000256" key="5">
    <source>
        <dbReference type="PROSITE-ProRule" id="PRU00277"/>
    </source>
</evidence>
<keyword evidence="3 5" id="KW-0697">Rotamase</keyword>
<feature type="domain" description="PPIase FKBP-type" evidence="7">
    <location>
        <begin position="70"/>
        <end position="162"/>
    </location>
</feature>
<proteinExistence type="inferred from homology"/>
<dbReference type="PANTHER" id="PTHR43811:SF19">
    <property type="entry name" value="39 KDA FK506-BINDING NUCLEAR PROTEIN"/>
    <property type="match status" value="1"/>
</dbReference>
<dbReference type="InterPro" id="IPR001179">
    <property type="entry name" value="PPIase_FKBP_dom"/>
</dbReference>
<evidence type="ECO:0000313" key="8">
    <source>
        <dbReference type="EMBL" id="SER07913.1"/>
    </source>
</evidence>
<accession>A0A1H9LA87</accession>
<evidence type="ECO:0000256" key="2">
    <source>
        <dbReference type="ARBA" id="ARBA00006577"/>
    </source>
</evidence>
<dbReference type="STRING" id="390241.SAMN04488023_10448"/>
<dbReference type="Pfam" id="PF00254">
    <property type="entry name" value="FKBP_C"/>
    <property type="match status" value="2"/>
</dbReference>
<organism evidence="8 9">
    <name type="scientific">Pedobacter rhizosphaerae</name>
    <dbReference type="NCBI Taxonomy" id="390241"/>
    <lineage>
        <taxon>Bacteria</taxon>
        <taxon>Pseudomonadati</taxon>
        <taxon>Bacteroidota</taxon>
        <taxon>Sphingobacteriia</taxon>
        <taxon>Sphingobacteriales</taxon>
        <taxon>Sphingobacteriaceae</taxon>
        <taxon>Pedobacter</taxon>
    </lineage>
</organism>
<evidence type="ECO:0000313" key="9">
    <source>
        <dbReference type="Proteomes" id="UP000199572"/>
    </source>
</evidence>
<dbReference type="Gene3D" id="3.10.50.40">
    <property type="match status" value="2"/>
</dbReference>
<comment type="catalytic activity">
    <reaction evidence="1 5 6">
        <text>[protein]-peptidylproline (omega=180) = [protein]-peptidylproline (omega=0)</text>
        <dbReference type="Rhea" id="RHEA:16237"/>
        <dbReference type="Rhea" id="RHEA-COMP:10747"/>
        <dbReference type="Rhea" id="RHEA-COMP:10748"/>
        <dbReference type="ChEBI" id="CHEBI:83833"/>
        <dbReference type="ChEBI" id="CHEBI:83834"/>
        <dbReference type="EC" id="5.2.1.8"/>
    </reaction>
</comment>
<feature type="domain" description="PPIase FKBP-type" evidence="7">
    <location>
        <begin position="207"/>
        <end position="296"/>
    </location>
</feature>
<keyword evidence="9" id="KW-1185">Reference proteome</keyword>
<evidence type="ECO:0000256" key="1">
    <source>
        <dbReference type="ARBA" id="ARBA00000971"/>
    </source>
</evidence>
<dbReference type="Proteomes" id="UP000199572">
    <property type="component" value="Unassembled WGS sequence"/>
</dbReference>
<comment type="similarity">
    <text evidence="2 6">Belongs to the FKBP-type PPIase family.</text>
</comment>
<dbReference type="SUPFAM" id="SSF54534">
    <property type="entry name" value="FKBP-like"/>
    <property type="match status" value="2"/>
</dbReference>
<gene>
    <name evidence="8" type="ORF">SAMN04488023_10448</name>
</gene>
<dbReference type="GO" id="GO:0003755">
    <property type="term" value="F:peptidyl-prolyl cis-trans isomerase activity"/>
    <property type="evidence" value="ECO:0007669"/>
    <property type="project" value="UniProtKB-UniRule"/>
</dbReference>
<evidence type="ECO:0000259" key="7">
    <source>
        <dbReference type="PROSITE" id="PS50059"/>
    </source>
</evidence>
<evidence type="ECO:0000256" key="6">
    <source>
        <dbReference type="RuleBase" id="RU003915"/>
    </source>
</evidence>